<accession>A0A5C6FMF9</accession>
<evidence type="ECO:0000313" key="1">
    <source>
        <dbReference type="EMBL" id="TWU62332.1"/>
    </source>
</evidence>
<organism evidence="1 2">
    <name type="scientific">Crateriforma conspicua</name>
    <dbReference type="NCBI Taxonomy" id="2527996"/>
    <lineage>
        <taxon>Bacteria</taxon>
        <taxon>Pseudomonadati</taxon>
        <taxon>Planctomycetota</taxon>
        <taxon>Planctomycetia</taxon>
        <taxon>Planctomycetales</taxon>
        <taxon>Planctomycetaceae</taxon>
        <taxon>Crateriforma</taxon>
    </lineage>
</organism>
<dbReference type="Proteomes" id="UP000316476">
    <property type="component" value="Unassembled WGS sequence"/>
</dbReference>
<dbReference type="OrthoDB" id="281527at2"/>
<protein>
    <recommendedName>
        <fullName evidence="3">General secretion pathway protein K</fullName>
    </recommendedName>
</protein>
<dbReference type="EMBL" id="SJPZ01000002">
    <property type="protein sequence ID" value="TWU62332.1"/>
    <property type="molecule type" value="Genomic_DNA"/>
</dbReference>
<gene>
    <name evidence="1" type="ORF">V7x_40610</name>
</gene>
<name>A0A5C6FMF9_9PLAN</name>
<evidence type="ECO:0008006" key="3">
    <source>
        <dbReference type="Google" id="ProtNLM"/>
    </source>
</evidence>
<comment type="caution">
    <text evidence="1">The sequence shown here is derived from an EMBL/GenBank/DDBJ whole genome shotgun (WGS) entry which is preliminary data.</text>
</comment>
<sequence length="290" mass="32778">MKQSIHSSLRPSPATGFLLVTVVVMLAVTTLMMTGLASRSMNEASVAVAEEREMRTRWATTTVRRFVLNRADQILERERASDGQLASMAPSTIRHKSLQLGGRTWQIILADESAKLNLRSLAARGSVERVYRLAPKLISGQKSLVLLPRERLNPSSGTLRWEHWLAGERVDDPTRLAEETQFLTLWGDGRLNVRNCSSDVLSAVWRELFGRSVPESIWNFRANERADRLVDLTLLAGMGEQGSAKVRRWMKAESDAYSLWVFCKSDPRIRPALFVKWGNARAPDHRGYLY</sequence>
<dbReference type="AlphaFoldDB" id="A0A5C6FMF9"/>
<proteinExistence type="predicted"/>
<dbReference type="RefSeq" id="WP_146415005.1">
    <property type="nucleotide sequence ID" value="NZ_SJPZ01000002.1"/>
</dbReference>
<evidence type="ECO:0000313" key="2">
    <source>
        <dbReference type="Proteomes" id="UP000316476"/>
    </source>
</evidence>
<reference evidence="1 2" key="1">
    <citation type="submission" date="2019-02" db="EMBL/GenBank/DDBJ databases">
        <title>Deep-cultivation of Planctomycetes and their phenomic and genomic characterization uncovers novel biology.</title>
        <authorList>
            <person name="Wiegand S."/>
            <person name="Jogler M."/>
            <person name="Boedeker C."/>
            <person name="Pinto D."/>
            <person name="Vollmers J."/>
            <person name="Rivas-Marin E."/>
            <person name="Kohn T."/>
            <person name="Peeters S.H."/>
            <person name="Heuer A."/>
            <person name="Rast P."/>
            <person name="Oberbeckmann S."/>
            <person name="Bunk B."/>
            <person name="Jeske O."/>
            <person name="Meyerdierks A."/>
            <person name="Storesund J.E."/>
            <person name="Kallscheuer N."/>
            <person name="Luecker S."/>
            <person name="Lage O.M."/>
            <person name="Pohl T."/>
            <person name="Merkel B.J."/>
            <person name="Hornburger P."/>
            <person name="Mueller R.-W."/>
            <person name="Bruemmer F."/>
            <person name="Labrenz M."/>
            <person name="Spormann A.M."/>
            <person name="Op Den Camp H."/>
            <person name="Overmann J."/>
            <person name="Amann R."/>
            <person name="Jetten M.S.M."/>
            <person name="Mascher T."/>
            <person name="Medema M.H."/>
            <person name="Devos D.P."/>
            <person name="Kaster A.-K."/>
            <person name="Ovreas L."/>
            <person name="Rohde M."/>
            <person name="Galperin M.Y."/>
            <person name="Jogler C."/>
        </authorList>
    </citation>
    <scope>NUCLEOTIDE SEQUENCE [LARGE SCALE GENOMIC DNA]</scope>
    <source>
        <strain evidence="1 2">V7</strain>
    </source>
</reference>